<comment type="function">
    <text evidence="6">Catalyzes the hydrolysis of queuosine 5'-phosphate, releasing the nucleobase queuine (q). Is required for salvage of queuine from exogenous queuosine (Q) that is imported and then converted to queuosine 5'-phosphate intracellularly.</text>
</comment>
<evidence type="ECO:0000313" key="8">
    <source>
        <dbReference type="Proteomes" id="UP000267821"/>
    </source>
</evidence>
<accession>A0A3N4L9J5</accession>
<dbReference type="Proteomes" id="UP000267821">
    <property type="component" value="Unassembled WGS sequence"/>
</dbReference>
<dbReference type="AlphaFoldDB" id="A0A3N4L9J5"/>
<dbReference type="EMBL" id="ML121587">
    <property type="protein sequence ID" value="RPB19567.1"/>
    <property type="molecule type" value="Genomic_DNA"/>
</dbReference>
<dbReference type="GO" id="GO:0006400">
    <property type="term" value="P:tRNA modification"/>
    <property type="evidence" value="ECO:0007669"/>
    <property type="project" value="TreeGrafter"/>
</dbReference>
<sequence length="423" mass="49306">MYSSDEDEPDLDLLALLRSHLTLKSNKSPKVDTRALRDAEYIADNAIDVALQREHIIEAADSIWFSMQEKGYSTETWSEHEIHPKEKNEETLNFIFTLDLLNFSFWSELNHEKRFSIQYRGKKWTGYWSIVATLQRALDEGIPITSPYFWVDEQICPDELLRHVFRSDSEEDIPLLDDRIACLREAGEVLCKRYDGRFAHMVTEANESASALVMLLAENFPCFDDSHQWVPSGGTARTVHFYKRAQILVADIWACFNKTSYGTFNDISTITMFADYRVPVILHYLSCLRYSPPLTSHIHNLIPIPTGHSFEIQIRGCSIWCVEMIKRTIERRHPESRGRINSILIDFYLYDTAKEMEKKAIEREEEEKWRNVEENIPMGDLRRVFGGALEVGKKMRKGGNWEDRDGVEKGAMIPHHRTRSIWY</sequence>
<reference evidence="7 8" key="1">
    <citation type="journal article" date="2018" name="Nat. Ecol. Evol.">
        <title>Pezizomycetes genomes reveal the molecular basis of ectomycorrhizal truffle lifestyle.</title>
        <authorList>
            <person name="Murat C."/>
            <person name="Payen T."/>
            <person name="Noel B."/>
            <person name="Kuo A."/>
            <person name="Morin E."/>
            <person name="Chen J."/>
            <person name="Kohler A."/>
            <person name="Krizsan K."/>
            <person name="Balestrini R."/>
            <person name="Da Silva C."/>
            <person name="Montanini B."/>
            <person name="Hainaut M."/>
            <person name="Levati E."/>
            <person name="Barry K.W."/>
            <person name="Belfiori B."/>
            <person name="Cichocki N."/>
            <person name="Clum A."/>
            <person name="Dockter R.B."/>
            <person name="Fauchery L."/>
            <person name="Guy J."/>
            <person name="Iotti M."/>
            <person name="Le Tacon F."/>
            <person name="Lindquist E.A."/>
            <person name="Lipzen A."/>
            <person name="Malagnac F."/>
            <person name="Mello A."/>
            <person name="Molinier V."/>
            <person name="Miyauchi S."/>
            <person name="Poulain J."/>
            <person name="Riccioni C."/>
            <person name="Rubini A."/>
            <person name="Sitrit Y."/>
            <person name="Splivallo R."/>
            <person name="Traeger S."/>
            <person name="Wang M."/>
            <person name="Zifcakova L."/>
            <person name="Wipf D."/>
            <person name="Zambonelli A."/>
            <person name="Paolocci F."/>
            <person name="Nowrousian M."/>
            <person name="Ottonello S."/>
            <person name="Baldrian P."/>
            <person name="Spatafora J.W."/>
            <person name="Henrissat B."/>
            <person name="Nagy L.G."/>
            <person name="Aury J.M."/>
            <person name="Wincker P."/>
            <person name="Grigoriev I.V."/>
            <person name="Bonfante P."/>
            <person name="Martin F.M."/>
        </authorList>
    </citation>
    <scope>NUCLEOTIDE SEQUENCE [LARGE SCALE GENOMIC DNA]</scope>
    <source>
        <strain evidence="7 8">ATCC MYA-4762</strain>
    </source>
</reference>
<dbReference type="PANTHER" id="PTHR21314">
    <property type="entry name" value="QUEUOSINE 5'-PHOSPHATE N-GLYCOSYLASE_HYDROLASE-RELATED"/>
    <property type="match status" value="1"/>
</dbReference>
<gene>
    <name evidence="7" type="ORF">L211DRAFT_871136</name>
</gene>
<organism evidence="7 8">
    <name type="scientific">Terfezia boudieri ATCC MYA-4762</name>
    <dbReference type="NCBI Taxonomy" id="1051890"/>
    <lineage>
        <taxon>Eukaryota</taxon>
        <taxon>Fungi</taxon>
        <taxon>Dikarya</taxon>
        <taxon>Ascomycota</taxon>
        <taxon>Pezizomycotina</taxon>
        <taxon>Pezizomycetes</taxon>
        <taxon>Pezizales</taxon>
        <taxon>Pezizaceae</taxon>
        <taxon>Terfezia</taxon>
    </lineage>
</organism>
<dbReference type="InParanoid" id="A0A3N4L9J5"/>
<evidence type="ECO:0000256" key="1">
    <source>
        <dbReference type="ARBA" id="ARBA00022801"/>
    </source>
</evidence>
<evidence type="ECO:0000256" key="4">
    <source>
        <dbReference type="ARBA" id="ARBA00035393"/>
    </source>
</evidence>
<keyword evidence="1 6" id="KW-0378">Hydrolase</keyword>
<dbReference type="Pfam" id="PF10343">
    <property type="entry name" value="Q_salvage"/>
    <property type="match status" value="1"/>
</dbReference>
<dbReference type="InterPro" id="IPR019438">
    <property type="entry name" value="Q_salvage"/>
</dbReference>
<evidence type="ECO:0000313" key="7">
    <source>
        <dbReference type="EMBL" id="RPB19567.1"/>
    </source>
</evidence>
<comment type="similarity">
    <text evidence="2 6">Belongs to the QNG1 protein family.</text>
</comment>
<proteinExistence type="inferred from homology"/>
<dbReference type="OrthoDB" id="416777at2759"/>
<keyword evidence="8" id="KW-1185">Reference proteome</keyword>
<dbReference type="PANTHER" id="PTHR21314:SF0">
    <property type="entry name" value="QUEUOSINE 5'-PHOSPHATE N-GLYCOSYLASE_HYDROLASE"/>
    <property type="match status" value="1"/>
</dbReference>
<protein>
    <recommendedName>
        <fullName evidence="3 6">Queuosine 5'-phosphate N-glycosylase/hydrolase</fullName>
        <ecNumber evidence="6">3.2.2.-</ecNumber>
    </recommendedName>
    <alternativeName>
        <fullName evidence="4 6">Queuosine-nucleotide N-glycosylase/hydrolase</fullName>
    </alternativeName>
</protein>
<dbReference type="STRING" id="1051890.A0A3N4L9J5"/>
<evidence type="ECO:0000256" key="5">
    <source>
        <dbReference type="ARBA" id="ARBA00048204"/>
    </source>
</evidence>
<evidence type="ECO:0000256" key="3">
    <source>
        <dbReference type="ARBA" id="ARBA00035306"/>
    </source>
</evidence>
<evidence type="ECO:0000256" key="6">
    <source>
        <dbReference type="RuleBase" id="RU365002"/>
    </source>
</evidence>
<dbReference type="EC" id="3.2.2.-" evidence="6"/>
<name>A0A3N4L9J5_9PEZI</name>
<comment type="catalytic activity">
    <reaction evidence="5 6">
        <text>queuosine 5'-phosphate + H2O = queuine + D-ribose 5-phosphate</text>
        <dbReference type="Rhea" id="RHEA:75387"/>
        <dbReference type="ChEBI" id="CHEBI:15377"/>
        <dbReference type="ChEBI" id="CHEBI:17433"/>
        <dbReference type="ChEBI" id="CHEBI:78346"/>
        <dbReference type="ChEBI" id="CHEBI:194371"/>
    </reaction>
    <physiologicalReaction direction="left-to-right" evidence="5 6">
        <dbReference type="Rhea" id="RHEA:75388"/>
    </physiologicalReaction>
</comment>
<evidence type="ECO:0000256" key="2">
    <source>
        <dbReference type="ARBA" id="ARBA00035119"/>
    </source>
</evidence>
<dbReference type="GO" id="GO:0016787">
    <property type="term" value="F:hydrolase activity"/>
    <property type="evidence" value="ECO:0007669"/>
    <property type="project" value="UniProtKB-KW"/>
</dbReference>